<proteinExistence type="predicted"/>
<dbReference type="RefSeq" id="WP_332867764.1">
    <property type="nucleotide sequence ID" value="NZ_JBAFSM010000087.1"/>
</dbReference>
<protein>
    <submittedName>
        <fullName evidence="1">DUF1822 family protein</fullName>
    </submittedName>
</protein>
<accession>A0AAW9QR78</accession>
<comment type="caution">
    <text evidence="1">The sequence shown here is derived from an EMBL/GenBank/DDBJ whole genome shotgun (WGS) entry which is preliminary data.</text>
</comment>
<sequence length="397" mass="46152">MARTLLPTNCTPRDPGELTMTLRVTDFHPQSDWLYISEEIERQAREFSESFPSSVRPRLYLNSLARSILLAYFQAEFPNASAEPDGETFWCLGINGSAITLGDRRAIIVPSEAFDIEELEICREWVDIPELAGDYYLAVQLDMEEKLARVWGYTTRQKLQELGAYNQRVRCYSLRRDEVTEDIDSLSLIRHYYPNESTRGEVASLPKLSLDRLTELFDILGNPELTFPRRAVSFEEWGAIIANRNWREMLIDRRFPKREPERVHLGEWFENQFARGWRAIEEVISPRLVPAFKNIEIKRAKDINLELSRNQLALTLTIGRTEFGFKIQTSVYPTGEQTFLPPNVKLMILTEEGEIFKEVVSEENDEFIRYRFDAESGDKFQVKIALGEESILEKFQV</sequence>
<reference evidence="1 2" key="1">
    <citation type="submission" date="2024-01" db="EMBL/GenBank/DDBJ databases">
        <title>Genomic insights into the taxonomy and metabolism of the cyanobacterium Pannus brasiliensis CCIBt3594.</title>
        <authorList>
            <person name="Machado M."/>
            <person name="Botero N.B."/>
            <person name="Andreote A.P.D."/>
            <person name="Feitosa A.M.T."/>
            <person name="Popin R."/>
            <person name="Sivonen K."/>
            <person name="Fiore M.F."/>
        </authorList>
    </citation>
    <scope>NUCLEOTIDE SEQUENCE [LARGE SCALE GENOMIC DNA]</scope>
    <source>
        <strain evidence="1 2">CCIBt3594</strain>
    </source>
</reference>
<dbReference type="Pfam" id="PF08852">
    <property type="entry name" value="DUF1822"/>
    <property type="match status" value="1"/>
</dbReference>
<dbReference type="EMBL" id="JBAFSM010000087">
    <property type="protein sequence ID" value="MEG3440295.1"/>
    <property type="molecule type" value="Genomic_DNA"/>
</dbReference>
<evidence type="ECO:0000313" key="2">
    <source>
        <dbReference type="Proteomes" id="UP001328733"/>
    </source>
</evidence>
<organism evidence="1 2">
    <name type="scientific">Pannus brasiliensis CCIBt3594</name>
    <dbReference type="NCBI Taxonomy" id="1427578"/>
    <lineage>
        <taxon>Bacteria</taxon>
        <taxon>Bacillati</taxon>
        <taxon>Cyanobacteriota</taxon>
        <taxon>Cyanophyceae</taxon>
        <taxon>Oscillatoriophycideae</taxon>
        <taxon>Chroococcales</taxon>
        <taxon>Microcystaceae</taxon>
        <taxon>Pannus</taxon>
    </lineage>
</organism>
<dbReference type="Proteomes" id="UP001328733">
    <property type="component" value="Unassembled WGS sequence"/>
</dbReference>
<keyword evidence="2" id="KW-1185">Reference proteome</keyword>
<dbReference type="AlphaFoldDB" id="A0AAW9QR78"/>
<dbReference type="InterPro" id="IPR014951">
    <property type="entry name" value="DUF1822"/>
</dbReference>
<name>A0AAW9QR78_9CHRO</name>
<gene>
    <name evidence="1" type="ORF">V0288_24420</name>
</gene>
<evidence type="ECO:0000313" key="1">
    <source>
        <dbReference type="EMBL" id="MEG3440295.1"/>
    </source>
</evidence>